<dbReference type="Proteomes" id="UP000009073">
    <property type="component" value="Chromosome"/>
</dbReference>
<accession>C4LEB7</accession>
<gene>
    <name evidence="7" type="primary">rnpA</name>
    <name evidence="9" type="ordered locus">Tola_3169</name>
</gene>
<evidence type="ECO:0000256" key="8">
    <source>
        <dbReference type="NCBIfam" id="TIGR00188"/>
    </source>
</evidence>
<keyword evidence="10" id="KW-1185">Reference proteome</keyword>
<dbReference type="Pfam" id="PF00825">
    <property type="entry name" value="Ribonuclease_P"/>
    <property type="match status" value="1"/>
</dbReference>
<dbReference type="InterPro" id="IPR020539">
    <property type="entry name" value="RNase_P_CS"/>
</dbReference>
<dbReference type="OrthoDB" id="9796422at2"/>
<comment type="function">
    <text evidence="1 7">RNaseP catalyzes the removal of the 5'-leader sequence from pre-tRNA to produce the mature 5'-terminus. It can also cleave other RNA substrates such as 4.5S RNA. The protein component plays an auxiliary but essential role in vivo by binding to the 5'-leader sequence and broadening the substrate specificity of the ribozyme.</text>
</comment>
<dbReference type="GO" id="GO:0001682">
    <property type="term" value="P:tRNA 5'-leader removal"/>
    <property type="evidence" value="ECO:0007669"/>
    <property type="project" value="UniProtKB-UniRule"/>
</dbReference>
<dbReference type="InterPro" id="IPR014721">
    <property type="entry name" value="Ribsml_uS5_D2-typ_fold_subgr"/>
</dbReference>
<evidence type="ECO:0000256" key="6">
    <source>
        <dbReference type="ARBA" id="ARBA00022884"/>
    </source>
</evidence>
<keyword evidence="2 7" id="KW-0819">tRNA processing</keyword>
<comment type="subunit">
    <text evidence="7">Consists of a catalytic RNA component (M1 or rnpB) and a protein subunit.</text>
</comment>
<keyword evidence="3 7" id="KW-0540">Nuclease</keyword>
<dbReference type="PANTHER" id="PTHR33992">
    <property type="entry name" value="RIBONUCLEASE P PROTEIN COMPONENT"/>
    <property type="match status" value="1"/>
</dbReference>
<dbReference type="STRING" id="595494.Tola_3169"/>
<dbReference type="SUPFAM" id="SSF54211">
    <property type="entry name" value="Ribosomal protein S5 domain 2-like"/>
    <property type="match status" value="1"/>
</dbReference>
<dbReference type="PROSITE" id="PS00648">
    <property type="entry name" value="RIBONUCLEASE_P"/>
    <property type="match status" value="1"/>
</dbReference>
<dbReference type="AlphaFoldDB" id="C4LEB7"/>
<dbReference type="InterPro" id="IPR000100">
    <property type="entry name" value="RNase_P"/>
</dbReference>
<keyword evidence="5 7" id="KW-0378">Hydrolase</keyword>
<evidence type="ECO:0000256" key="3">
    <source>
        <dbReference type="ARBA" id="ARBA00022722"/>
    </source>
</evidence>
<evidence type="ECO:0000256" key="4">
    <source>
        <dbReference type="ARBA" id="ARBA00022759"/>
    </source>
</evidence>
<name>C4LEB7_TOLAT</name>
<dbReference type="GO" id="GO:0004526">
    <property type="term" value="F:ribonuclease P activity"/>
    <property type="evidence" value="ECO:0007669"/>
    <property type="project" value="UniProtKB-UniRule"/>
</dbReference>
<dbReference type="Gene3D" id="3.30.230.10">
    <property type="match status" value="1"/>
</dbReference>
<comment type="catalytic activity">
    <reaction evidence="7">
        <text>Endonucleolytic cleavage of RNA, removing 5'-extranucleotides from tRNA precursor.</text>
        <dbReference type="EC" id="3.1.26.5"/>
    </reaction>
</comment>
<reference evidence="9 10" key="2">
    <citation type="journal article" date="2011" name="Stand. Genomic Sci.">
        <title>Complete genome sequence of Tolumonas auensis type strain (TA 4).</title>
        <authorList>
            <person name="Chertkov O."/>
            <person name="Copeland A."/>
            <person name="Lucas S."/>
            <person name="Lapidus A."/>
            <person name="Berry K.W."/>
            <person name="Detter J.C."/>
            <person name="Del Rio T.G."/>
            <person name="Hammon N."/>
            <person name="Dalin E."/>
            <person name="Tice H."/>
            <person name="Pitluck S."/>
            <person name="Richardson P."/>
            <person name="Bruce D."/>
            <person name="Goodwin L."/>
            <person name="Han C."/>
            <person name="Tapia R."/>
            <person name="Saunders E."/>
            <person name="Schmutz J."/>
            <person name="Brettin T."/>
            <person name="Larimer F."/>
            <person name="Land M."/>
            <person name="Hauser L."/>
            <person name="Spring S."/>
            <person name="Rohde M."/>
            <person name="Kyrpides N.C."/>
            <person name="Ivanova N."/>
            <person name="Goker M."/>
            <person name="Beller H.R."/>
            <person name="Klenk H.P."/>
            <person name="Woyke T."/>
        </authorList>
    </citation>
    <scope>NUCLEOTIDE SEQUENCE [LARGE SCALE GENOMIC DNA]</scope>
    <source>
        <strain evidence="10">DSM 9187 / TA4</strain>
    </source>
</reference>
<keyword evidence="4 7" id="KW-0255">Endonuclease</keyword>
<keyword evidence="6 7" id="KW-0694">RNA-binding</keyword>
<dbReference type="RefSeq" id="WP_015880206.1">
    <property type="nucleotide sequence ID" value="NC_012691.1"/>
</dbReference>
<dbReference type="InterPro" id="IPR020568">
    <property type="entry name" value="Ribosomal_Su5_D2-typ_SF"/>
</dbReference>
<dbReference type="PANTHER" id="PTHR33992:SF1">
    <property type="entry name" value="RIBONUCLEASE P PROTEIN COMPONENT"/>
    <property type="match status" value="1"/>
</dbReference>
<dbReference type="NCBIfam" id="TIGR00188">
    <property type="entry name" value="rnpA"/>
    <property type="match status" value="1"/>
</dbReference>
<dbReference type="EMBL" id="CP001616">
    <property type="protein sequence ID" value="ACQ94757.1"/>
    <property type="molecule type" value="Genomic_DNA"/>
</dbReference>
<comment type="similarity">
    <text evidence="7">Belongs to the RnpA family.</text>
</comment>
<proteinExistence type="inferred from homology"/>
<reference evidence="10" key="1">
    <citation type="submission" date="2009-05" db="EMBL/GenBank/DDBJ databases">
        <title>Complete sequence of Tolumonas auensis DSM 9187.</title>
        <authorList>
            <consortium name="US DOE Joint Genome Institute"/>
            <person name="Lucas S."/>
            <person name="Copeland A."/>
            <person name="Lapidus A."/>
            <person name="Glavina del Rio T."/>
            <person name="Tice H."/>
            <person name="Bruce D."/>
            <person name="Goodwin L."/>
            <person name="Pitluck S."/>
            <person name="Chertkov O."/>
            <person name="Brettin T."/>
            <person name="Detter J.C."/>
            <person name="Han C."/>
            <person name="Larimer F."/>
            <person name="Land M."/>
            <person name="Hauser L."/>
            <person name="Kyrpides N."/>
            <person name="Mikhailova N."/>
            <person name="Spring S."/>
            <person name="Beller H."/>
        </authorList>
    </citation>
    <scope>NUCLEOTIDE SEQUENCE [LARGE SCALE GENOMIC DNA]</scope>
    <source>
        <strain evidence="10">DSM 9187 / TA4</strain>
    </source>
</reference>
<sequence>MVKQVTFPRELRLLTPDTFQKVFAQPVRASSPHLTLLAIRNDLTHPRLGLAIPKKALKRAVWRNRVKRQIRESFRLHQHELPPIDIVVIAKAPVRGLENPDLSQLLDKLWRTLARRSND</sequence>
<organism evidence="9 10">
    <name type="scientific">Tolumonas auensis (strain DSM 9187 / NBRC 110442 / TA 4)</name>
    <dbReference type="NCBI Taxonomy" id="595494"/>
    <lineage>
        <taxon>Bacteria</taxon>
        <taxon>Pseudomonadati</taxon>
        <taxon>Pseudomonadota</taxon>
        <taxon>Gammaproteobacteria</taxon>
        <taxon>Aeromonadales</taxon>
        <taxon>Aeromonadaceae</taxon>
        <taxon>Tolumonas</taxon>
    </lineage>
</organism>
<dbReference type="eggNOG" id="COG0594">
    <property type="taxonomic scope" value="Bacteria"/>
</dbReference>
<evidence type="ECO:0000256" key="1">
    <source>
        <dbReference type="ARBA" id="ARBA00002663"/>
    </source>
</evidence>
<dbReference type="EC" id="3.1.26.5" evidence="7 8"/>
<evidence type="ECO:0000256" key="5">
    <source>
        <dbReference type="ARBA" id="ARBA00022801"/>
    </source>
</evidence>
<protein>
    <recommendedName>
        <fullName evidence="7 8">Ribonuclease P protein component</fullName>
        <shortName evidence="7">RNase P protein</shortName>
        <shortName evidence="7">RNaseP protein</shortName>
        <ecNumber evidence="7 8">3.1.26.5</ecNumber>
    </recommendedName>
    <alternativeName>
        <fullName evidence="7">Protein C5</fullName>
    </alternativeName>
</protein>
<dbReference type="GO" id="GO:0042781">
    <property type="term" value="F:3'-tRNA processing endoribonuclease activity"/>
    <property type="evidence" value="ECO:0007669"/>
    <property type="project" value="TreeGrafter"/>
</dbReference>
<dbReference type="HOGENOM" id="CLU_117179_11_0_6"/>
<evidence type="ECO:0000256" key="7">
    <source>
        <dbReference type="HAMAP-Rule" id="MF_00227"/>
    </source>
</evidence>
<dbReference type="HAMAP" id="MF_00227">
    <property type="entry name" value="RNase_P"/>
    <property type="match status" value="1"/>
</dbReference>
<dbReference type="KEGG" id="tau:Tola_3169"/>
<dbReference type="GO" id="GO:0000049">
    <property type="term" value="F:tRNA binding"/>
    <property type="evidence" value="ECO:0007669"/>
    <property type="project" value="UniProtKB-UniRule"/>
</dbReference>
<evidence type="ECO:0000313" key="9">
    <source>
        <dbReference type="EMBL" id="ACQ94757.1"/>
    </source>
</evidence>
<evidence type="ECO:0000256" key="2">
    <source>
        <dbReference type="ARBA" id="ARBA00022694"/>
    </source>
</evidence>
<dbReference type="GO" id="GO:0030677">
    <property type="term" value="C:ribonuclease P complex"/>
    <property type="evidence" value="ECO:0007669"/>
    <property type="project" value="TreeGrafter"/>
</dbReference>
<evidence type="ECO:0000313" key="10">
    <source>
        <dbReference type="Proteomes" id="UP000009073"/>
    </source>
</evidence>